<keyword evidence="5" id="KW-0472">Membrane</keyword>
<evidence type="ECO:0000256" key="4">
    <source>
        <dbReference type="ARBA" id="ARBA00022989"/>
    </source>
</evidence>
<protein>
    <submittedName>
        <fullName evidence="6">Uncharacterized protein</fullName>
    </submittedName>
</protein>
<dbReference type="PANTHER" id="PTHR16119:SF17">
    <property type="entry name" value="TRANSMEMBRANE PROTEIN 144"/>
    <property type="match status" value="1"/>
</dbReference>
<keyword evidence="7" id="KW-1185">Reference proteome</keyword>
<gene>
    <name evidence="6" type="ORF">PACLA_8A074169</name>
</gene>
<dbReference type="EMBL" id="CACRXK020002807">
    <property type="protein sequence ID" value="CAB3996141.1"/>
    <property type="molecule type" value="Genomic_DNA"/>
</dbReference>
<dbReference type="Pfam" id="PF07857">
    <property type="entry name" value="TMEM144"/>
    <property type="match status" value="1"/>
</dbReference>
<name>A0A7D9DYD1_PARCT</name>
<keyword evidence="4" id="KW-1133">Transmembrane helix</keyword>
<organism evidence="6 7">
    <name type="scientific">Paramuricea clavata</name>
    <name type="common">Red gorgonian</name>
    <name type="synonym">Violescent sea-whip</name>
    <dbReference type="NCBI Taxonomy" id="317549"/>
    <lineage>
        <taxon>Eukaryota</taxon>
        <taxon>Metazoa</taxon>
        <taxon>Cnidaria</taxon>
        <taxon>Anthozoa</taxon>
        <taxon>Octocorallia</taxon>
        <taxon>Malacalcyonacea</taxon>
        <taxon>Plexauridae</taxon>
        <taxon>Paramuricea</taxon>
    </lineage>
</organism>
<dbReference type="InterPro" id="IPR010651">
    <property type="entry name" value="Sugar_transport"/>
</dbReference>
<comment type="similarity">
    <text evidence="2">Belongs to the TMEM144 family.</text>
</comment>
<evidence type="ECO:0000256" key="2">
    <source>
        <dbReference type="ARBA" id="ARBA00005731"/>
    </source>
</evidence>
<evidence type="ECO:0000256" key="1">
    <source>
        <dbReference type="ARBA" id="ARBA00004141"/>
    </source>
</evidence>
<dbReference type="OrthoDB" id="426527at2759"/>
<dbReference type="AlphaFoldDB" id="A0A7D9DYD1"/>
<evidence type="ECO:0000256" key="5">
    <source>
        <dbReference type="ARBA" id="ARBA00023136"/>
    </source>
</evidence>
<dbReference type="GO" id="GO:0015144">
    <property type="term" value="F:carbohydrate transmembrane transporter activity"/>
    <property type="evidence" value="ECO:0007669"/>
    <property type="project" value="InterPro"/>
</dbReference>
<evidence type="ECO:0000256" key="3">
    <source>
        <dbReference type="ARBA" id="ARBA00022692"/>
    </source>
</evidence>
<dbReference type="Proteomes" id="UP001152795">
    <property type="component" value="Unassembled WGS sequence"/>
</dbReference>
<dbReference type="InterPro" id="IPR012435">
    <property type="entry name" value="TMEM144"/>
</dbReference>
<comment type="caution">
    <text evidence="6">The sequence shown here is derived from an EMBL/GenBank/DDBJ whole genome shotgun (WGS) entry which is preliminary data.</text>
</comment>
<dbReference type="GO" id="GO:0016020">
    <property type="term" value="C:membrane"/>
    <property type="evidence" value="ECO:0007669"/>
    <property type="project" value="UniProtKB-SubCell"/>
</dbReference>
<accession>A0A7D9DYD1</accession>
<evidence type="ECO:0000313" key="6">
    <source>
        <dbReference type="EMBL" id="CAB3996141.1"/>
    </source>
</evidence>
<reference evidence="6" key="1">
    <citation type="submission" date="2020-04" db="EMBL/GenBank/DDBJ databases">
        <authorList>
            <person name="Alioto T."/>
            <person name="Alioto T."/>
            <person name="Gomez Garrido J."/>
        </authorList>
    </citation>
    <scope>NUCLEOTIDE SEQUENCE</scope>
    <source>
        <strain evidence="6">A484AB</strain>
    </source>
</reference>
<sequence>MVALKLILNILCIIGCILSYCQVTEGTDSDNVKGSNGSSNLTICEERQGKILHLSPTAGYIGAFVAILMFGSNFIPVKKITTGDGVFFQWIVCSGIWTFGLFVHLYNGDERKFYPLVMVGGAIWCTGNMCVVPVIKTIGLAMGLLIWGTLNLIAGWATGRFGTFGLICKQPVQHSAINYVGVVLAMISLGIFIFIKSEDSSGNIDSDNAIFNNDRGEINVRQDDESNDEENVYLLAGDMHQNNDSSWVDHYSNNQKRFIGIFLSVMSGILYGIAFVPVYVIQKNNADAPDEGIQYAFSQFCGTLLASTVYFLIYCLYKRNKPDIYSEAVAPGFISGVLWAVGDVGWFVANTYLSESISFPIVTTGPGIIASIWGIFVFKEITGWKNFLLLGVAICFAVSGSVVTGFSK</sequence>
<proteinExistence type="inferred from homology"/>
<comment type="subcellular location">
    <subcellularLocation>
        <location evidence="1">Membrane</location>
        <topology evidence="1">Multi-pass membrane protein</topology>
    </subcellularLocation>
</comment>
<evidence type="ECO:0000313" key="7">
    <source>
        <dbReference type="Proteomes" id="UP001152795"/>
    </source>
</evidence>
<keyword evidence="3" id="KW-0812">Transmembrane</keyword>
<dbReference type="PANTHER" id="PTHR16119">
    <property type="entry name" value="TRANSMEMBRANE PROTEIN 144"/>
    <property type="match status" value="1"/>
</dbReference>